<dbReference type="AlphaFoldDB" id="A0AAE3KGQ0"/>
<gene>
    <name evidence="6" type="primary">sbcD</name>
    <name evidence="8" type="ORF">LX83_002522</name>
</gene>
<dbReference type="GO" id="GO:0006260">
    <property type="term" value="P:DNA replication"/>
    <property type="evidence" value="ECO:0007669"/>
    <property type="project" value="UniProtKB-KW"/>
</dbReference>
<evidence type="ECO:0000259" key="7">
    <source>
        <dbReference type="Pfam" id="PF00149"/>
    </source>
</evidence>
<keyword evidence="3 6" id="KW-0540">Nuclease</keyword>
<dbReference type="RefSeq" id="WP_253770699.1">
    <property type="nucleotide sequence ID" value="NZ_JAMTCK010000005.1"/>
</dbReference>
<dbReference type="SUPFAM" id="SSF56300">
    <property type="entry name" value="Metallo-dependent phosphatases"/>
    <property type="match status" value="1"/>
</dbReference>
<keyword evidence="6" id="KW-0255">Endonuclease</keyword>
<comment type="function">
    <text evidence="6">SbcCD cleaves DNA hairpin structures. These structures can inhibit DNA replication and are intermediates in certain DNA recombination reactions. The complex acts as a 3'-&gt;5' double strand exonuclease that can open hairpins. It also has a 5' single-strand endonuclease activity.</text>
</comment>
<accession>A0AAE3KGQ0</accession>
<keyword evidence="5 6" id="KW-0269">Exonuclease</keyword>
<dbReference type="GO" id="GO:0006310">
    <property type="term" value="P:DNA recombination"/>
    <property type="evidence" value="ECO:0007669"/>
    <property type="project" value="UniProtKB-KW"/>
</dbReference>
<dbReference type="PANTHER" id="PTHR30337">
    <property type="entry name" value="COMPONENT OF ATP-DEPENDENT DSDNA EXONUCLEASE"/>
    <property type="match status" value="1"/>
</dbReference>
<comment type="similarity">
    <text evidence="1 6">Belongs to the SbcD family.</text>
</comment>
<evidence type="ECO:0000313" key="9">
    <source>
        <dbReference type="Proteomes" id="UP001206128"/>
    </source>
</evidence>
<dbReference type="Proteomes" id="UP001206128">
    <property type="component" value="Unassembled WGS sequence"/>
</dbReference>
<evidence type="ECO:0000256" key="1">
    <source>
        <dbReference type="ARBA" id="ARBA00010555"/>
    </source>
</evidence>
<proteinExistence type="inferred from homology"/>
<keyword evidence="9" id="KW-1185">Reference proteome</keyword>
<evidence type="ECO:0000256" key="3">
    <source>
        <dbReference type="ARBA" id="ARBA00022722"/>
    </source>
</evidence>
<dbReference type="Gene3D" id="3.60.21.10">
    <property type="match status" value="1"/>
</dbReference>
<evidence type="ECO:0000256" key="2">
    <source>
        <dbReference type="ARBA" id="ARBA00013365"/>
    </source>
</evidence>
<sequence>MRVLHTSDWHVGRTFHGRDLLDAQEQVLGGLADLVSDEQVDVVVIAGDLYDRAVPSGEAVQTCARVLRRVREAGARIVLTPGNHDSAPRLGVFGEFTEAGGLHVRTAVTDLHRPVLLTDRHGPVALYGIPFLEPEPARRALAAPQAKGHAGVLAEAMNRIRADLAGRGEGVRSMVLAHAFVTGGQGCESERAITVGGLDHVPGSVFDGVDYVALGHLHGPQTLAEHLRYSGSPIAYSFSERAHRKSVWLVELDEGGLAGVESRELPVPRALSRLTGRLDDLLTDPAHEPLTDHFLSVVLTDPVRPLDGLRRLQRRFPHAVHLEWQPDGGRAGRPLRFAQAVRGRTDHEVACGFVSDCRGSEPTEGERALLGQALAAVHRAEVLV</sequence>
<dbReference type="InterPro" id="IPR004843">
    <property type="entry name" value="Calcineurin-like_PHP"/>
</dbReference>
<dbReference type="NCBIfam" id="TIGR00619">
    <property type="entry name" value="sbcd"/>
    <property type="match status" value="1"/>
</dbReference>
<dbReference type="EMBL" id="JAMTCK010000005">
    <property type="protein sequence ID" value="MCP2165664.1"/>
    <property type="molecule type" value="Genomic_DNA"/>
</dbReference>
<evidence type="ECO:0000256" key="5">
    <source>
        <dbReference type="ARBA" id="ARBA00022839"/>
    </source>
</evidence>
<dbReference type="GO" id="GO:0004519">
    <property type="term" value="F:endonuclease activity"/>
    <property type="evidence" value="ECO:0007669"/>
    <property type="project" value="UniProtKB-KW"/>
</dbReference>
<dbReference type="InterPro" id="IPR041796">
    <property type="entry name" value="Mre11_N"/>
</dbReference>
<dbReference type="InterPro" id="IPR004593">
    <property type="entry name" value="SbcD"/>
</dbReference>
<keyword evidence="4 6" id="KW-0378">Hydrolase</keyword>
<dbReference type="GO" id="GO:0008408">
    <property type="term" value="F:3'-5' exonuclease activity"/>
    <property type="evidence" value="ECO:0007669"/>
    <property type="project" value="InterPro"/>
</dbReference>
<reference evidence="8" key="1">
    <citation type="submission" date="2022-06" db="EMBL/GenBank/DDBJ databases">
        <title>Genomic Encyclopedia of Archaeal and Bacterial Type Strains, Phase II (KMG-II): from individual species to whole genera.</title>
        <authorList>
            <person name="Goeker M."/>
        </authorList>
    </citation>
    <scope>NUCLEOTIDE SEQUENCE</scope>
    <source>
        <strain evidence="8">DSM 43935</strain>
    </source>
</reference>
<feature type="domain" description="Calcineurin-like phosphoesterase" evidence="7">
    <location>
        <begin position="1"/>
        <end position="219"/>
    </location>
</feature>
<keyword evidence="6" id="KW-0233">DNA recombination</keyword>
<evidence type="ECO:0000256" key="6">
    <source>
        <dbReference type="RuleBase" id="RU363069"/>
    </source>
</evidence>
<dbReference type="PANTHER" id="PTHR30337:SF0">
    <property type="entry name" value="NUCLEASE SBCCD SUBUNIT D"/>
    <property type="match status" value="1"/>
</dbReference>
<comment type="subunit">
    <text evidence="6">Heterodimer of SbcC and SbcD.</text>
</comment>
<protein>
    <recommendedName>
        <fullName evidence="2 6">Nuclease SbcCD subunit D</fullName>
    </recommendedName>
</protein>
<evidence type="ECO:0000256" key="4">
    <source>
        <dbReference type="ARBA" id="ARBA00022801"/>
    </source>
</evidence>
<keyword evidence="6" id="KW-0235">DNA replication</keyword>
<dbReference type="CDD" id="cd00840">
    <property type="entry name" value="MPP_Mre11_N"/>
    <property type="match status" value="1"/>
</dbReference>
<comment type="caution">
    <text evidence="8">The sequence shown here is derived from an EMBL/GenBank/DDBJ whole genome shotgun (WGS) entry which is preliminary data.</text>
</comment>
<evidence type="ECO:0000313" key="8">
    <source>
        <dbReference type="EMBL" id="MCP2165664.1"/>
    </source>
</evidence>
<dbReference type="Pfam" id="PF00149">
    <property type="entry name" value="Metallophos"/>
    <property type="match status" value="1"/>
</dbReference>
<dbReference type="InterPro" id="IPR029052">
    <property type="entry name" value="Metallo-depent_PP-like"/>
</dbReference>
<name>A0AAE3KGQ0_9PSEU</name>
<organism evidence="8 9">
    <name type="scientific">Goodfellowiella coeruleoviolacea</name>
    <dbReference type="NCBI Taxonomy" id="334858"/>
    <lineage>
        <taxon>Bacteria</taxon>
        <taxon>Bacillati</taxon>
        <taxon>Actinomycetota</taxon>
        <taxon>Actinomycetes</taxon>
        <taxon>Pseudonocardiales</taxon>
        <taxon>Pseudonocardiaceae</taxon>
        <taxon>Goodfellowiella</taxon>
    </lineage>
</organism>
<dbReference type="InterPro" id="IPR050535">
    <property type="entry name" value="DNA_Repair-Maintenance_Comp"/>
</dbReference>